<feature type="domain" description="Response regulatory" evidence="4">
    <location>
        <begin position="10"/>
        <end position="127"/>
    </location>
</feature>
<dbReference type="InterPro" id="IPR050595">
    <property type="entry name" value="Bact_response_regulator"/>
</dbReference>
<keyword evidence="6" id="KW-1185">Reference proteome</keyword>
<name>F3YXN8_DESAF</name>
<feature type="modified residue" description="4-aspartylphosphate" evidence="2">
    <location>
        <position position="60"/>
    </location>
</feature>
<dbReference type="GO" id="GO:0000160">
    <property type="term" value="P:phosphorelay signal transduction system"/>
    <property type="evidence" value="ECO:0007669"/>
    <property type="project" value="InterPro"/>
</dbReference>
<keyword evidence="1 2" id="KW-0597">Phosphoprotein</keyword>
<dbReference type="eggNOG" id="COG0784">
    <property type="taxonomic scope" value="Bacteria"/>
</dbReference>
<evidence type="ECO:0000259" key="4">
    <source>
        <dbReference type="PROSITE" id="PS50110"/>
    </source>
</evidence>
<dbReference type="InterPro" id="IPR011990">
    <property type="entry name" value="TPR-like_helical_dom_sf"/>
</dbReference>
<dbReference type="STRING" id="690850.Desaf_1139"/>
<evidence type="ECO:0000313" key="6">
    <source>
        <dbReference type="Proteomes" id="UP000007844"/>
    </source>
</evidence>
<dbReference type="InterPro" id="IPR001789">
    <property type="entry name" value="Sig_transdc_resp-reg_receiver"/>
</dbReference>
<feature type="repeat" description="TPR" evidence="3">
    <location>
        <begin position="285"/>
        <end position="318"/>
    </location>
</feature>
<dbReference type="PANTHER" id="PTHR44591">
    <property type="entry name" value="STRESS RESPONSE REGULATOR PROTEIN 1"/>
    <property type="match status" value="1"/>
</dbReference>
<gene>
    <name evidence="5" type="ORF">Desaf_1139</name>
</gene>
<dbReference type="SUPFAM" id="SSF52172">
    <property type="entry name" value="CheY-like"/>
    <property type="match status" value="1"/>
</dbReference>
<feature type="repeat" description="TPR" evidence="3">
    <location>
        <begin position="163"/>
        <end position="196"/>
    </location>
</feature>
<dbReference type="Pfam" id="PF00072">
    <property type="entry name" value="Response_reg"/>
    <property type="match status" value="1"/>
</dbReference>
<dbReference type="KEGG" id="daf:Desaf_1139"/>
<dbReference type="SMART" id="SM00448">
    <property type="entry name" value="REC"/>
    <property type="match status" value="1"/>
</dbReference>
<reference evidence="5 6" key="1">
    <citation type="journal article" date="2011" name="J. Bacteriol.">
        <title>Genome sequence of the mercury-methylating and pleomorphic Desulfovibrio africanus Strain Walvis Bay.</title>
        <authorList>
            <person name="Brown S.D."/>
            <person name="Wall J.D."/>
            <person name="Kucken A.M."/>
            <person name="Gilmour C.C."/>
            <person name="Podar M."/>
            <person name="Brandt C.C."/>
            <person name="Teshima H."/>
            <person name="Detter J.C."/>
            <person name="Han C.S."/>
            <person name="Land M.L."/>
            <person name="Lucas S."/>
            <person name="Han J."/>
            <person name="Pennacchio L."/>
            <person name="Nolan M."/>
            <person name="Pitluck S."/>
            <person name="Woyke T."/>
            <person name="Goodwin L."/>
            <person name="Palumbo A.V."/>
            <person name="Elias D.A."/>
        </authorList>
    </citation>
    <scope>NUCLEOTIDE SEQUENCE [LARGE SCALE GENOMIC DNA]</scope>
    <source>
        <strain evidence="5 6">Walvis Bay</strain>
    </source>
</reference>
<organism evidence="5 6">
    <name type="scientific">Desulfocurvibacter africanus subsp. africanus str. Walvis Bay</name>
    <dbReference type="NCBI Taxonomy" id="690850"/>
    <lineage>
        <taxon>Bacteria</taxon>
        <taxon>Pseudomonadati</taxon>
        <taxon>Thermodesulfobacteriota</taxon>
        <taxon>Desulfovibrionia</taxon>
        <taxon>Desulfovibrionales</taxon>
        <taxon>Desulfovibrionaceae</taxon>
        <taxon>Desulfocurvibacter</taxon>
    </lineage>
</organism>
<evidence type="ECO:0000256" key="2">
    <source>
        <dbReference type="PROSITE-ProRule" id="PRU00169"/>
    </source>
</evidence>
<dbReference type="HOGENOM" id="CLU_058595_0_0_7"/>
<evidence type="ECO:0000256" key="1">
    <source>
        <dbReference type="ARBA" id="ARBA00022553"/>
    </source>
</evidence>
<dbReference type="SUPFAM" id="SSF48452">
    <property type="entry name" value="TPR-like"/>
    <property type="match status" value="1"/>
</dbReference>
<dbReference type="RefSeq" id="WP_014259288.1">
    <property type="nucleotide sequence ID" value="NC_016629.1"/>
</dbReference>
<protein>
    <submittedName>
        <fullName evidence="5">Response regulator receiver</fullName>
    </submittedName>
</protein>
<dbReference type="eggNOG" id="COG0457">
    <property type="taxonomic scope" value="Bacteria"/>
</dbReference>
<evidence type="ECO:0000313" key="5">
    <source>
        <dbReference type="EMBL" id="EGJ49482.1"/>
    </source>
</evidence>
<sequence length="389" mass="44342">MSSKRRLFRNVVIVSEHEGHSRVDREVAKGLGAEIMAVFTTGREAEAYIGNHHVDLVICDKQLADMDGYAFMRALRESPTTANLPVVMATLENRELSVLEAIASGCSGYLLRPYSIDTFERQAETARKIRRLPESVTNWAAQLKAKREEFEAGEVSPEHKRNARSFFQEGSRLLLNQEWDAAIEAFEQAIKLNAAYAEAFEGMAQAYRGLRNKPRYLENLTRAAKHYAWSDRYVEVRILHGEILREGGHMANPFVAVAKTLWREQDWEAGLLAWRRAAMLTPEDEEAWLGLAMAQLERGKMEQALSTLELAMEENPDFVQVRDLFAHLTQERPASILERVLDRWDDLRDSLRQFTEKPIASLLPGSMQRMLTDERQALPSPRAEAREAS</sequence>
<dbReference type="Gene3D" id="3.40.50.2300">
    <property type="match status" value="1"/>
</dbReference>
<dbReference type="PROSITE" id="PS50110">
    <property type="entry name" value="RESPONSE_REGULATORY"/>
    <property type="match status" value="1"/>
</dbReference>
<dbReference type="EMBL" id="CP003221">
    <property type="protein sequence ID" value="EGJ49482.1"/>
    <property type="molecule type" value="Genomic_DNA"/>
</dbReference>
<proteinExistence type="predicted"/>
<dbReference type="Pfam" id="PF14559">
    <property type="entry name" value="TPR_19"/>
    <property type="match status" value="1"/>
</dbReference>
<dbReference type="InterPro" id="IPR019734">
    <property type="entry name" value="TPR_rpt"/>
</dbReference>
<dbReference type="InterPro" id="IPR011006">
    <property type="entry name" value="CheY-like_superfamily"/>
</dbReference>
<dbReference type="Proteomes" id="UP000007844">
    <property type="component" value="Chromosome"/>
</dbReference>
<accession>F3YXN8</accession>
<keyword evidence="3" id="KW-0802">TPR repeat</keyword>
<dbReference type="AlphaFoldDB" id="F3YXN8"/>
<dbReference type="CDD" id="cd00156">
    <property type="entry name" value="REC"/>
    <property type="match status" value="1"/>
</dbReference>
<evidence type="ECO:0000256" key="3">
    <source>
        <dbReference type="PROSITE-ProRule" id="PRU00339"/>
    </source>
</evidence>
<dbReference type="PANTHER" id="PTHR44591:SF3">
    <property type="entry name" value="RESPONSE REGULATORY DOMAIN-CONTAINING PROTEIN"/>
    <property type="match status" value="1"/>
</dbReference>
<dbReference type="PROSITE" id="PS50005">
    <property type="entry name" value="TPR"/>
    <property type="match status" value="2"/>
</dbReference>
<dbReference type="SMART" id="SM00028">
    <property type="entry name" value="TPR"/>
    <property type="match status" value="2"/>
</dbReference>
<dbReference type="Gene3D" id="1.25.40.10">
    <property type="entry name" value="Tetratricopeptide repeat domain"/>
    <property type="match status" value="2"/>
</dbReference>